<feature type="compositionally biased region" description="Basic and acidic residues" evidence="1">
    <location>
        <begin position="112"/>
        <end position="141"/>
    </location>
</feature>
<accession>A0A2H3DZJ4</accession>
<evidence type="ECO:0000313" key="2">
    <source>
        <dbReference type="EMBL" id="PBK99304.1"/>
    </source>
</evidence>
<organism evidence="2 3">
    <name type="scientific">Armillaria gallica</name>
    <name type="common">Bulbous honey fungus</name>
    <name type="synonym">Armillaria bulbosa</name>
    <dbReference type="NCBI Taxonomy" id="47427"/>
    <lineage>
        <taxon>Eukaryota</taxon>
        <taxon>Fungi</taxon>
        <taxon>Dikarya</taxon>
        <taxon>Basidiomycota</taxon>
        <taxon>Agaricomycotina</taxon>
        <taxon>Agaricomycetes</taxon>
        <taxon>Agaricomycetidae</taxon>
        <taxon>Agaricales</taxon>
        <taxon>Marasmiineae</taxon>
        <taxon>Physalacriaceae</taxon>
        <taxon>Armillaria</taxon>
    </lineage>
</organism>
<sequence length="261" mass="29793">MSVPIEYRDYVTPELYTSASTPPNLSFKDYEVWMVEQTAAEERYDEAVNQHKDWKAVRVKEAQAEKLKQDKLAWQLKVKALKKEKEEAGRKVELKRQEDKQLWLEAKKAARELKKKEDAVEHQRLEDLQAKEKKEKEKEKEDEVNELVSKAAGALLASDRDSEVDLTNSKTAAMAELRMRRKIAKKKNRADAMEPRKGKFQSASMVESEEEEGASAGPSTLKCLKTEPAPQAKDKVLTGNPLWRLSSINSCKALSSDSKRE</sequence>
<name>A0A2H3DZJ4_ARMGA</name>
<dbReference type="InParanoid" id="A0A2H3DZJ4"/>
<dbReference type="AlphaFoldDB" id="A0A2H3DZJ4"/>
<protein>
    <submittedName>
        <fullName evidence="2">Uncharacterized protein</fullName>
    </submittedName>
</protein>
<gene>
    <name evidence="2" type="ORF">ARMGADRAFT_1074186</name>
</gene>
<dbReference type="EMBL" id="KZ293647">
    <property type="protein sequence ID" value="PBK99304.1"/>
    <property type="molecule type" value="Genomic_DNA"/>
</dbReference>
<reference evidence="3" key="1">
    <citation type="journal article" date="2017" name="Nat. Ecol. Evol.">
        <title>Genome expansion and lineage-specific genetic innovations in the forest pathogenic fungi Armillaria.</title>
        <authorList>
            <person name="Sipos G."/>
            <person name="Prasanna A.N."/>
            <person name="Walter M.C."/>
            <person name="O'Connor E."/>
            <person name="Balint B."/>
            <person name="Krizsan K."/>
            <person name="Kiss B."/>
            <person name="Hess J."/>
            <person name="Varga T."/>
            <person name="Slot J."/>
            <person name="Riley R."/>
            <person name="Boka B."/>
            <person name="Rigling D."/>
            <person name="Barry K."/>
            <person name="Lee J."/>
            <person name="Mihaltcheva S."/>
            <person name="LaButti K."/>
            <person name="Lipzen A."/>
            <person name="Waldron R."/>
            <person name="Moloney N.M."/>
            <person name="Sperisen C."/>
            <person name="Kredics L."/>
            <person name="Vagvoelgyi C."/>
            <person name="Patrignani A."/>
            <person name="Fitzpatrick D."/>
            <person name="Nagy I."/>
            <person name="Doyle S."/>
            <person name="Anderson J.B."/>
            <person name="Grigoriev I.V."/>
            <person name="Gueldener U."/>
            <person name="Muensterkoetter M."/>
            <person name="Nagy L.G."/>
        </authorList>
    </citation>
    <scope>NUCLEOTIDE SEQUENCE [LARGE SCALE GENOMIC DNA]</scope>
    <source>
        <strain evidence="3">Ar21-2</strain>
    </source>
</reference>
<proteinExistence type="predicted"/>
<feature type="region of interest" description="Disordered" evidence="1">
    <location>
        <begin position="112"/>
        <end position="145"/>
    </location>
</feature>
<dbReference type="Proteomes" id="UP000217790">
    <property type="component" value="Unassembled WGS sequence"/>
</dbReference>
<evidence type="ECO:0000313" key="3">
    <source>
        <dbReference type="Proteomes" id="UP000217790"/>
    </source>
</evidence>
<evidence type="ECO:0000256" key="1">
    <source>
        <dbReference type="SAM" id="MobiDB-lite"/>
    </source>
</evidence>
<keyword evidence="3" id="KW-1185">Reference proteome</keyword>
<feature type="region of interest" description="Disordered" evidence="1">
    <location>
        <begin position="184"/>
        <end position="239"/>
    </location>
</feature>